<dbReference type="Proteomes" id="UP001218423">
    <property type="component" value="Chromosome"/>
</dbReference>
<dbReference type="SUPFAM" id="SSF47413">
    <property type="entry name" value="lambda repressor-like DNA-binding domains"/>
    <property type="match status" value="1"/>
</dbReference>
<dbReference type="InterPro" id="IPR001387">
    <property type="entry name" value="Cro/C1-type_HTH"/>
</dbReference>
<name>A0A081LN66_AERCA</name>
<evidence type="ECO:0000313" key="12">
    <source>
        <dbReference type="EMBL" id="UZC84607.1"/>
    </source>
</evidence>
<evidence type="ECO:0000313" key="9">
    <source>
        <dbReference type="EMBL" id="MDX7721322.1"/>
    </source>
</evidence>
<dbReference type="CDD" id="cd00093">
    <property type="entry name" value="HTH_XRE"/>
    <property type="match status" value="1"/>
</dbReference>
<evidence type="ECO:0000313" key="17">
    <source>
        <dbReference type="Proteomes" id="UP001304847"/>
    </source>
</evidence>
<dbReference type="AlphaFoldDB" id="A0A081LN66"/>
<dbReference type="Pfam" id="PF13443">
    <property type="entry name" value="HTH_26"/>
    <property type="match status" value="1"/>
</dbReference>
<dbReference type="EMBL" id="JAYGOJ010000127">
    <property type="protein sequence ID" value="MEA9437694.1"/>
    <property type="molecule type" value="Genomic_DNA"/>
</dbReference>
<dbReference type="OrthoDB" id="5298444at2"/>
<dbReference type="InterPro" id="IPR010982">
    <property type="entry name" value="Lambda_DNA-bd_dom_sf"/>
</dbReference>
<reference evidence="2" key="1">
    <citation type="journal article" date="2019" name="J Environ">
        <title>Genetic characterization and potential molecular dissemination mechanism of tet (31) gene in Aeromonas caviae from an oxytetracycline wastewater treatment system.</title>
        <authorList>
            <person name="Shi Y."/>
            <person name="Tian Z."/>
            <person name="Leclercq S.O."/>
            <person name="Zhang H."/>
            <person name="Yang M."/>
            <person name="Zhang Y."/>
        </authorList>
    </citation>
    <scope>NUCLEOTIDE SEQUENCE</scope>
    <source>
        <strain evidence="2">T25-39</strain>
    </source>
</reference>
<evidence type="ECO:0000313" key="13">
    <source>
        <dbReference type="EMBL" id="WFF98316.1"/>
    </source>
</evidence>
<evidence type="ECO:0000259" key="1">
    <source>
        <dbReference type="SMART" id="SM00530"/>
    </source>
</evidence>
<accession>A0A081LN66</accession>
<evidence type="ECO:0000313" key="8">
    <source>
        <dbReference type="EMBL" id="MDH1505600.1"/>
    </source>
</evidence>
<reference evidence="12" key="7">
    <citation type="submission" date="2023-04" db="EMBL/GenBank/DDBJ databases">
        <title>Whole Genome Sequence of Multi-drug resistant Aeromonas caviae as a gut pathogen in newborn.</title>
        <authorList>
            <person name="Jadhav S.V."/>
            <person name="Saroj S.D."/>
            <person name="Saha U.B."/>
            <person name="Sen S."/>
            <person name="Kher A."/>
        </authorList>
    </citation>
    <scope>NUCLEOTIDE SEQUENCE</scope>
    <source>
        <strain evidence="12">SVJ23</strain>
    </source>
</reference>
<dbReference type="Gene3D" id="1.10.260.40">
    <property type="entry name" value="lambda repressor-like DNA-binding domains"/>
    <property type="match status" value="1"/>
</dbReference>
<reference evidence="11" key="3">
    <citation type="submission" date="2020-12" db="EMBL/GenBank/DDBJ databases">
        <title>GES Beta-lactamases isolated from hospital effluents in Brazil.</title>
        <authorList>
            <person name="Conte D."/>
            <person name="Mesa D."/>
            <person name="Palmeiro J.K."/>
            <person name="Dalla-Costa L.M."/>
        </authorList>
    </citation>
    <scope>NUCLEOTIDE SEQUENCE [LARGE SCALE GENOMIC DNA]</scope>
    <source>
        <strain evidence="11">Aero21</strain>
    </source>
</reference>
<evidence type="ECO:0000313" key="4">
    <source>
        <dbReference type="EMBL" id="GJA41606.1"/>
    </source>
</evidence>
<evidence type="ECO:0000313" key="6">
    <source>
        <dbReference type="EMBL" id="GJA64469.1"/>
    </source>
</evidence>
<dbReference type="SMART" id="SM00530">
    <property type="entry name" value="HTH_XRE"/>
    <property type="match status" value="1"/>
</dbReference>
<reference evidence="13" key="6">
    <citation type="submission" date="2023-03" db="EMBL/GenBank/DDBJ databases">
        <title>Aeromonas caviae strain AC1520.</title>
        <authorList>
            <person name="Xie T."/>
            <person name="Zhang Q."/>
            <person name="Deng J."/>
            <person name="Li X."/>
        </authorList>
    </citation>
    <scope>NUCLEOTIDE SEQUENCE</scope>
    <source>
        <strain evidence="13">AC1520</strain>
    </source>
</reference>
<dbReference type="EMBL" id="CP110176">
    <property type="protein sequence ID" value="UZC84607.1"/>
    <property type="molecule type" value="Genomic_DNA"/>
</dbReference>
<dbReference type="EMBL" id="AP021927">
    <property type="protein sequence ID" value="BBQ31372.1"/>
    <property type="molecule type" value="Genomic_DNA"/>
</dbReference>
<proteinExistence type="predicted"/>
<protein>
    <submittedName>
        <fullName evidence="2 6">Transcriptional regulator</fullName>
    </submittedName>
</protein>
<evidence type="ECO:0000313" key="2">
    <source>
        <dbReference type="EMBL" id="AXB05338.1"/>
    </source>
</evidence>
<reference evidence="10 17" key="9">
    <citation type="submission" date="2023-12" db="EMBL/GenBank/DDBJ databases">
        <title>Characterization of antibiotic resistance in Aeromonas spp. in hospital effluent.</title>
        <authorList>
            <person name="Negoseki B.R.S."/>
            <person name="Krul D."/>
            <person name="Siqueira A.C."/>
            <person name="Almeida M."/>
            <person name="Mesa D."/>
            <person name="Conte D."/>
            <person name="Dalla-Costa L.M."/>
        </authorList>
    </citation>
    <scope>NUCLEOTIDE SEQUENCE [LARGE SCALE GENOMIC DNA]</scope>
    <source>
        <strain evidence="10 17">36v</strain>
    </source>
</reference>
<reference evidence="8" key="5">
    <citation type="submission" date="2022-09" db="EMBL/GenBank/DDBJ databases">
        <title>Intensive care unit water sources are persistently colonized with multi-drug resistant bacteria and are the site of extensive horizontal gene transfer of antibiotic resistance genes.</title>
        <authorList>
            <person name="Diorio-Toth L."/>
        </authorList>
    </citation>
    <scope>NUCLEOTIDE SEQUENCE</scope>
    <source>
        <strain evidence="8">GD03710</strain>
    </source>
</reference>
<dbReference type="EMBL" id="BPNI01000046">
    <property type="protein sequence ID" value="GJA41606.1"/>
    <property type="molecule type" value="Genomic_DNA"/>
</dbReference>
<dbReference type="KEGG" id="acav:VI35_01555"/>
<sequence length="254" mass="29443">MTYSQTLANHILDTLKKTLTDKGIRYQTLAEAMGVSIATVKRMMNKPSLPFDTLLEICHLVGLSFEELLDRTQDAQSRRAVFTQEQDEAFHKEPGLYAFLANIFWRDKTLIDLKREYGLTDASCYLYLRKLEKLGILQLGIDNSYHFLISERISFEQHSRFARQQARQAMSVLGDYLVENMHRPNNYMALCQLHLGESEAMALIDRMKEYWHQELKLNRPAIGQREGSKTYTMSLQLADCGYQSFDDLIPNIDN</sequence>
<dbReference type="EMBL" id="CP120942">
    <property type="protein sequence ID" value="WFF98316.1"/>
    <property type="molecule type" value="Genomic_DNA"/>
</dbReference>
<dbReference type="Proteomes" id="UP001277183">
    <property type="component" value="Unassembled WGS sequence"/>
</dbReference>
<dbReference type="Proteomes" id="UP001304847">
    <property type="component" value="Unassembled WGS sequence"/>
</dbReference>
<evidence type="ECO:0000313" key="15">
    <source>
        <dbReference type="Proteomes" id="UP000737420"/>
    </source>
</evidence>
<dbReference type="Proteomes" id="UP000886934">
    <property type="component" value="Unassembled WGS sequence"/>
</dbReference>
<reference evidence="3 14" key="2">
    <citation type="submission" date="2019-12" db="EMBL/GenBank/DDBJ databases">
        <title>complete genome sequences of Aeromonas caviae str. WP2-W18-ESBL-01 isolated from wastewater treatment plant effluent.</title>
        <authorList>
            <person name="Sekizuka T."/>
            <person name="Itokawa K."/>
            <person name="Yatsu K."/>
            <person name="Inamine Y."/>
            <person name="Kuroda M."/>
        </authorList>
    </citation>
    <scope>NUCLEOTIDE SEQUENCE [LARGE SCALE GENOMIC DNA]</scope>
    <source>
        <strain evidence="3 14">WP2-W18-ESBL-01</strain>
    </source>
</reference>
<gene>
    <name evidence="2" type="ORF">C1C91_10355</name>
    <name evidence="11" type="ORF">JC965_10620</name>
    <name evidence="4" type="ORF">KAM343_24020</name>
    <name evidence="5" type="ORF">KAM348_33630</name>
    <name evidence="6" type="ORF">KAM351_30800</name>
    <name evidence="7" type="ORF">KAM382_26040</name>
    <name evidence="8" type="ORF">N5I20_11095</name>
    <name evidence="12" type="ORF">OJY61_12170</name>
    <name evidence="13" type="ORF">P5S46_01495</name>
    <name evidence="9" type="ORF">SJS77_12670</name>
    <name evidence="10" type="ORF">VCX44_18270</name>
    <name evidence="3" type="ORF">WP2W18E01_29540</name>
</gene>
<dbReference type="EMBL" id="CP025706">
    <property type="protein sequence ID" value="AXB05338.1"/>
    <property type="molecule type" value="Genomic_DNA"/>
</dbReference>
<keyword evidence="17" id="KW-1185">Reference proteome</keyword>
<dbReference type="EMBL" id="CP065937">
    <property type="protein sequence ID" value="QQA62850.1"/>
    <property type="molecule type" value="Genomic_DNA"/>
</dbReference>
<dbReference type="EMBL" id="JAWZVU010000074">
    <property type="protein sequence ID" value="MDX7721322.1"/>
    <property type="molecule type" value="Genomic_DNA"/>
</dbReference>
<dbReference type="Proteomes" id="UP000737420">
    <property type="component" value="Unassembled WGS sequence"/>
</dbReference>
<dbReference type="GeneID" id="48820673"/>
<evidence type="ECO:0000313" key="7">
    <source>
        <dbReference type="EMBL" id="GJB92543.1"/>
    </source>
</evidence>
<dbReference type="EMBL" id="BPOP01000025">
    <property type="protein sequence ID" value="GJB92543.1"/>
    <property type="molecule type" value="Genomic_DNA"/>
</dbReference>
<dbReference type="Proteomes" id="UP001161704">
    <property type="component" value="Unassembled WGS sequence"/>
</dbReference>
<dbReference type="EMBL" id="JAOCIZ010000038">
    <property type="protein sequence ID" value="MDH1505600.1"/>
    <property type="molecule type" value="Genomic_DNA"/>
</dbReference>
<dbReference type="EMBL" id="BPNN01000051">
    <property type="protein sequence ID" value="GJA64469.1"/>
    <property type="molecule type" value="Genomic_DNA"/>
</dbReference>
<reference evidence="6 15" key="4">
    <citation type="submission" date="2021-07" db="EMBL/GenBank/DDBJ databases">
        <title>Draft genome sequence of carbapenem-resistant Aeromonas spp. in Japan.</title>
        <authorList>
            <person name="Maehana S."/>
            <person name="Suzuki M."/>
            <person name="Kitasato H."/>
        </authorList>
    </citation>
    <scope>NUCLEOTIDE SEQUENCE</scope>
    <source>
        <strain evidence="4">KAM343</strain>
        <strain evidence="5">KAM348</strain>
        <strain evidence="6">KAM351</strain>
        <strain evidence="7 15">KAM382</strain>
    </source>
</reference>
<evidence type="ECO:0000313" key="3">
    <source>
        <dbReference type="EMBL" id="BBQ31372.1"/>
    </source>
</evidence>
<evidence type="ECO:0000313" key="14">
    <source>
        <dbReference type="Proteomes" id="UP000515756"/>
    </source>
</evidence>
<evidence type="ECO:0000313" key="5">
    <source>
        <dbReference type="EMBL" id="GJA55940.1"/>
    </source>
</evidence>
<reference evidence="9" key="8">
    <citation type="submission" date="2023-11" db="EMBL/GenBank/DDBJ databases">
        <title>WGS of Aeromonas in Northern Israel.</title>
        <authorList>
            <person name="Hershko Y."/>
        </authorList>
    </citation>
    <scope>NUCLEOTIDE SEQUENCE</scope>
    <source>
        <strain evidence="9">77416</strain>
    </source>
</reference>
<organism evidence="6 16">
    <name type="scientific">Aeromonas caviae</name>
    <name type="common">Aeromonas punctata</name>
    <dbReference type="NCBI Taxonomy" id="648"/>
    <lineage>
        <taxon>Bacteria</taxon>
        <taxon>Pseudomonadati</taxon>
        <taxon>Pseudomonadota</taxon>
        <taxon>Gammaproteobacteria</taxon>
        <taxon>Aeromonadales</taxon>
        <taxon>Aeromonadaceae</taxon>
        <taxon>Aeromonas</taxon>
    </lineage>
</organism>
<dbReference type="Proteomes" id="UP000886939">
    <property type="component" value="Unassembled WGS sequence"/>
</dbReference>
<evidence type="ECO:0000313" key="11">
    <source>
        <dbReference type="EMBL" id="QQA62850.1"/>
    </source>
</evidence>
<feature type="domain" description="HTH cro/C1-type" evidence="1">
    <location>
        <begin position="14"/>
        <end position="68"/>
    </location>
</feature>
<evidence type="ECO:0000313" key="10">
    <source>
        <dbReference type="EMBL" id="MEA9437694.1"/>
    </source>
</evidence>
<dbReference type="RefSeq" id="WP_010675913.1">
    <property type="nucleotide sequence ID" value="NZ_AP019195.1"/>
</dbReference>
<dbReference type="Proteomes" id="UP000887009">
    <property type="component" value="Unassembled WGS sequence"/>
</dbReference>
<dbReference type="Proteomes" id="UP000515756">
    <property type="component" value="Chromosome"/>
</dbReference>
<evidence type="ECO:0000313" key="16">
    <source>
        <dbReference type="Proteomes" id="UP000886934"/>
    </source>
</evidence>
<dbReference type="Proteomes" id="UP000266778">
    <property type="component" value="Chromosome"/>
</dbReference>
<dbReference type="EMBL" id="BPNL01000046">
    <property type="protein sequence ID" value="GJA55940.1"/>
    <property type="molecule type" value="Genomic_DNA"/>
</dbReference>
<dbReference type="GO" id="GO:0003677">
    <property type="term" value="F:DNA binding"/>
    <property type="evidence" value="ECO:0007669"/>
    <property type="project" value="InterPro"/>
</dbReference>
<dbReference type="Proteomes" id="UP001163285">
    <property type="component" value="Chromosome"/>
</dbReference>